<reference evidence="2 3" key="1">
    <citation type="submission" date="2020-08" db="EMBL/GenBank/DDBJ databases">
        <title>Sequencing the genomes of 1000 actinobacteria strains.</title>
        <authorList>
            <person name="Klenk H.-P."/>
        </authorList>
    </citation>
    <scope>NUCLEOTIDE SEQUENCE [LARGE SCALE GENOMIC DNA]</scope>
    <source>
        <strain evidence="2 3">DSM 43582</strain>
    </source>
</reference>
<sequence length="317" mass="34336">MTNLTAEETTRWVVPGQKHAGEKVDAQAGEEVDAQAGEKVDGAATDLNGVKLRYHEAGSGEPLVLLHGSGAGVSGWANFGGNLPELSRHFRCLILDQPGFGASGRPETYERNYLRIAVDAVLALLDHLGLDKAHLLGNSMGGAVAALLALEHPDRAGRLVLMAPGGVGVNILGPEPSEGIRRLLDFTTDPTRERAIDWLKTMVFDQAVLTDDLIATRSAAATDPRQSKALADAYATFYNPAMADAVPLWARLRTLRHETLILWGRDDRVTPVEGSLLPARQLPNADLRTFARCGHWVQVERKSAFERTVTDFLTHGL</sequence>
<dbReference type="PANTHER" id="PTHR46438:SF11">
    <property type="entry name" value="LIPASE-RELATED"/>
    <property type="match status" value="1"/>
</dbReference>
<dbReference type="InterPro" id="IPR000073">
    <property type="entry name" value="AB_hydrolase_1"/>
</dbReference>
<dbReference type="InterPro" id="IPR029058">
    <property type="entry name" value="AB_hydrolase_fold"/>
</dbReference>
<dbReference type="EC" id="3.7.1.17" evidence="2"/>
<evidence type="ECO:0000313" key="3">
    <source>
        <dbReference type="Proteomes" id="UP000540412"/>
    </source>
</evidence>
<proteinExistence type="predicted"/>
<dbReference type="Proteomes" id="UP000540412">
    <property type="component" value="Unassembled WGS sequence"/>
</dbReference>
<dbReference type="EMBL" id="JACHIT010000002">
    <property type="protein sequence ID" value="MBB5918625.1"/>
    <property type="molecule type" value="Genomic_DNA"/>
</dbReference>
<accession>A0A7W9PME0</accession>
<gene>
    <name evidence="2" type="ORF">BJY24_007537</name>
</gene>
<dbReference type="Gene3D" id="3.40.50.1820">
    <property type="entry name" value="alpha/beta hydrolase"/>
    <property type="match status" value="1"/>
</dbReference>
<keyword evidence="3" id="KW-1185">Reference proteome</keyword>
<dbReference type="SUPFAM" id="SSF53474">
    <property type="entry name" value="alpha/beta-Hydrolases"/>
    <property type="match status" value="1"/>
</dbReference>
<name>A0A7W9PME0_9NOCA</name>
<dbReference type="PRINTS" id="PR00111">
    <property type="entry name" value="ABHYDROLASE"/>
</dbReference>
<dbReference type="AlphaFoldDB" id="A0A7W9PME0"/>
<dbReference type="PANTHER" id="PTHR46438">
    <property type="entry name" value="ALPHA/BETA-HYDROLASES SUPERFAMILY PROTEIN"/>
    <property type="match status" value="1"/>
</dbReference>
<evidence type="ECO:0000313" key="2">
    <source>
        <dbReference type="EMBL" id="MBB5918625.1"/>
    </source>
</evidence>
<evidence type="ECO:0000259" key="1">
    <source>
        <dbReference type="Pfam" id="PF00561"/>
    </source>
</evidence>
<keyword evidence="2" id="KW-0378">Hydrolase</keyword>
<comment type="caution">
    <text evidence="2">The sequence shown here is derived from an EMBL/GenBank/DDBJ whole genome shotgun (WGS) entry which is preliminary data.</text>
</comment>
<dbReference type="GO" id="GO:0102296">
    <property type="term" value="F:4,5-9,10-diseco-3-hydroxy-5,9,17-trioxoandrosta-1(10),2-diene-4-oate hydrolase activity"/>
    <property type="evidence" value="ECO:0007669"/>
    <property type="project" value="UniProtKB-EC"/>
</dbReference>
<dbReference type="RefSeq" id="WP_083905252.1">
    <property type="nucleotide sequence ID" value="NZ_JACHIT010000002.1"/>
</dbReference>
<organism evidence="2 3">
    <name type="scientific">Nocardia transvalensis</name>
    <dbReference type="NCBI Taxonomy" id="37333"/>
    <lineage>
        <taxon>Bacteria</taxon>
        <taxon>Bacillati</taxon>
        <taxon>Actinomycetota</taxon>
        <taxon>Actinomycetes</taxon>
        <taxon>Mycobacteriales</taxon>
        <taxon>Nocardiaceae</taxon>
        <taxon>Nocardia</taxon>
    </lineage>
</organism>
<dbReference type="Pfam" id="PF00561">
    <property type="entry name" value="Abhydrolase_1"/>
    <property type="match status" value="1"/>
</dbReference>
<protein>
    <submittedName>
        <fullName evidence="2">4,5:9,10-diseco-3-hydroxy-5,9, 17-trioxoandrosta-1(10),2-diene-4-oate hydrolase</fullName>
        <ecNumber evidence="2">3.7.1.17</ecNumber>
    </submittedName>
</protein>
<feature type="domain" description="AB hydrolase-1" evidence="1">
    <location>
        <begin position="62"/>
        <end position="301"/>
    </location>
</feature>